<organism evidence="2 3">
    <name type="scientific">Mauremys mutica</name>
    <name type="common">yellowpond turtle</name>
    <dbReference type="NCBI Taxonomy" id="74926"/>
    <lineage>
        <taxon>Eukaryota</taxon>
        <taxon>Metazoa</taxon>
        <taxon>Chordata</taxon>
        <taxon>Craniata</taxon>
        <taxon>Vertebrata</taxon>
        <taxon>Euteleostomi</taxon>
        <taxon>Archelosauria</taxon>
        <taxon>Testudinata</taxon>
        <taxon>Testudines</taxon>
        <taxon>Cryptodira</taxon>
        <taxon>Durocryptodira</taxon>
        <taxon>Testudinoidea</taxon>
        <taxon>Geoemydidae</taxon>
        <taxon>Geoemydinae</taxon>
        <taxon>Mauremys</taxon>
    </lineage>
</organism>
<proteinExistence type="predicted"/>
<keyword evidence="3" id="KW-1185">Reference proteome</keyword>
<comment type="caution">
    <text evidence="2">The sequence shown here is derived from an EMBL/GenBank/DDBJ whole genome shotgun (WGS) entry which is preliminary data.</text>
</comment>
<sequence>MKPKARRDAPRPGKEAKREIPSCLPPRKQNGSSTLIGWGHPRTFNKQNCYFLPLVPVLCHGHIVTRRLASRRGSVGLRGDTGAGGRHSYRPRARARSLEVPARLPERPQTCPPSVHLV</sequence>
<reference evidence="2" key="1">
    <citation type="submission" date="2021-09" db="EMBL/GenBank/DDBJ databases">
        <title>The genome of Mauremys mutica provides insights into the evolution of semi-aquatic lifestyle.</title>
        <authorList>
            <person name="Gong S."/>
            <person name="Gao Y."/>
        </authorList>
    </citation>
    <scope>NUCLEOTIDE SEQUENCE</scope>
    <source>
        <strain evidence="2">MM-2020</strain>
        <tissue evidence="2">Muscle</tissue>
    </source>
</reference>
<dbReference type="AlphaFoldDB" id="A0A9D4B3V8"/>
<evidence type="ECO:0000313" key="3">
    <source>
        <dbReference type="Proteomes" id="UP000827986"/>
    </source>
</evidence>
<dbReference type="Proteomes" id="UP000827986">
    <property type="component" value="Unassembled WGS sequence"/>
</dbReference>
<feature type="region of interest" description="Disordered" evidence="1">
    <location>
        <begin position="1"/>
        <end position="35"/>
    </location>
</feature>
<accession>A0A9D4B3V8</accession>
<feature type="region of interest" description="Disordered" evidence="1">
    <location>
        <begin position="70"/>
        <end position="118"/>
    </location>
</feature>
<evidence type="ECO:0000256" key="1">
    <source>
        <dbReference type="SAM" id="MobiDB-lite"/>
    </source>
</evidence>
<dbReference type="EMBL" id="JAHDVG010000470">
    <property type="protein sequence ID" value="KAH1180493.1"/>
    <property type="molecule type" value="Genomic_DNA"/>
</dbReference>
<evidence type="ECO:0000313" key="2">
    <source>
        <dbReference type="EMBL" id="KAH1180493.1"/>
    </source>
</evidence>
<name>A0A9D4B3V8_9SAUR</name>
<gene>
    <name evidence="2" type="ORF">KIL84_009329</name>
</gene>
<protein>
    <submittedName>
        <fullName evidence="2">Uncharacterized protein</fullName>
    </submittedName>
</protein>
<feature type="compositionally biased region" description="Basic and acidic residues" evidence="1">
    <location>
        <begin position="1"/>
        <end position="20"/>
    </location>
</feature>